<evidence type="ECO:0000256" key="13">
    <source>
        <dbReference type="ARBA" id="ARBA00065785"/>
    </source>
</evidence>
<dbReference type="SUPFAM" id="SSF57903">
    <property type="entry name" value="FYVE/PHD zinc finger"/>
    <property type="match status" value="2"/>
</dbReference>
<dbReference type="InterPro" id="IPR000253">
    <property type="entry name" value="FHA_dom"/>
</dbReference>
<feature type="domain" description="PHD-type" evidence="19">
    <location>
        <begin position="195"/>
        <end position="245"/>
    </location>
</feature>
<gene>
    <name evidence="21" type="primary">LOC115224265</name>
</gene>
<dbReference type="CDD" id="cd15534">
    <property type="entry name" value="PHD2_PHF12_Rco1"/>
    <property type="match status" value="1"/>
</dbReference>
<feature type="compositionally biased region" description="Basic and acidic residues" evidence="17">
    <location>
        <begin position="1006"/>
        <end position="1015"/>
    </location>
</feature>
<feature type="region of interest" description="Disordered" evidence="17">
    <location>
        <begin position="24"/>
        <end position="46"/>
    </location>
</feature>
<dbReference type="RefSeq" id="XP_029650935.1">
    <property type="nucleotide sequence ID" value="XM_029795075.2"/>
</dbReference>
<dbReference type="PANTHER" id="PTHR46309:SF1">
    <property type="entry name" value="PHD FINGER PROTEIN 12"/>
    <property type="match status" value="1"/>
</dbReference>
<feature type="region of interest" description="Disordered" evidence="17">
    <location>
        <begin position="403"/>
        <end position="430"/>
    </location>
</feature>
<dbReference type="CDD" id="cd22703">
    <property type="entry name" value="FHA_PHF12"/>
    <property type="match status" value="1"/>
</dbReference>
<keyword evidence="11" id="KW-0804">Transcription</keyword>
<evidence type="ECO:0000256" key="2">
    <source>
        <dbReference type="ARBA" id="ARBA00022491"/>
    </source>
</evidence>
<dbReference type="PROSITE" id="PS01359">
    <property type="entry name" value="ZF_PHD_1"/>
    <property type="match status" value="1"/>
</dbReference>
<dbReference type="CDD" id="cd15533">
    <property type="entry name" value="PHD1_PHF12"/>
    <property type="match status" value="1"/>
</dbReference>
<dbReference type="InterPro" id="IPR001965">
    <property type="entry name" value="Znf_PHD"/>
</dbReference>
<evidence type="ECO:0000256" key="8">
    <source>
        <dbReference type="ARBA" id="ARBA00022833"/>
    </source>
</evidence>
<dbReference type="Proteomes" id="UP000515154">
    <property type="component" value="Linkage group LG25"/>
</dbReference>
<evidence type="ECO:0000256" key="11">
    <source>
        <dbReference type="ARBA" id="ARBA00023163"/>
    </source>
</evidence>
<keyword evidence="4" id="KW-0597">Phosphoprotein</keyword>
<evidence type="ECO:0000256" key="12">
    <source>
        <dbReference type="ARBA" id="ARBA00023242"/>
    </source>
</evidence>
<keyword evidence="7 16" id="KW-0863">Zinc-finger</keyword>
<keyword evidence="5" id="KW-0479">Metal-binding</keyword>
<comment type="subunit">
    <text evidence="13">Component of SIN3 complexes. Interacts with SIN3A in a complex composed of HDAC1, SAP30 and SIN3A. Component of the SIN3B complex, which includes SIN3B, HDAC2 or HDAC1, PHF12 and MORF4L1; interacts directly with all subunits. Interacts with TLE5.</text>
</comment>
<dbReference type="PANTHER" id="PTHR46309">
    <property type="entry name" value="PHD FINGER PROTEIN 12"/>
    <property type="match status" value="1"/>
</dbReference>
<protein>
    <recommendedName>
        <fullName evidence="14">PHD finger protein 12</fullName>
    </recommendedName>
    <alternativeName>
        <fullName evidence="15">PHD factor 1</fullName>
    </alternativeName>
</protein>
<dbReference type="InterPro" id="IPR031966">
    <property type="entry name" value="PHF12_MRG-bd"/>
</dbReference>
<evidence type="ECO:0000256" key="1">
    <source>
        <dbReference type="ARBA" id="ARBA00004123"/>
    </source>
</evidence>
<evidence type="ECO:0000256" key="7">
    <source>
        <dbReference type="ARBA" id="ARBA00022771"/>
    </source>
</evidence>
<dbReference type="Gene3D" id="3.30.40.10">
    <property type="entry name" value="Zinc/RING finger domain, C3HC4 (zinc finger)"/>
    <property type="match status" value="2"/>
</dbReference>
<feature type="compositionally biased region" description="Basic and acidic residues" evidence="17">
    <location>
        <begin position="29"/>
        <end position="46"/>
    </location>
</feature>
<evidence type="ECO:0000256" key="4">
    <source>
        <dbReference type="ARBA" id="ARBA00022553"/>
    </source>
</evidence>
<feature type="region of interest" description="Disordered" evidence="17">
    <location>
        <begin position="467"/>
        <end position="520"/>
    </location>
</feature>
<evidence type="ECO:0000256" key="10">
    <source>
        <dbReference type="ARBA" id="ARBA00023015"/>
    </source>
</evidence>
<dbReference type="GO" id="GO:0003714">
    <property type="term" value="F:transcription corepressor activity"/>
    <property type="evidence" value="ECO:0007669"/>
    <property type="project" value="InterPro"/>
</dbReference>
<evidence type="ECO:0000313" key="21">
    <source>
        <dbReference type="RefSeq" id="XP_029650935.1"/>
    </source>
</evidence>
<organism evidence="20 21">
    <name type="scientific">Octopus sinensis</name>
    <name type="common">East Asian common octopus</name>
    <dbReference type="NCBI Taxonomy" id="2607531"/>
    <lineage>
        <taxon>Eukaryota</taxon>
        <taxon>Metazoa</taxon>
        <taxon>Spiralia</taxon>
        <taxon>Lophotrochozoa</taxon>
        <taxon>Mollusca</taxon>
        <taxon>Cephalopoda</taxon>
        <taxon>Coleoidea</taxon>
        <taxon>Octopodiformes</taxon>
        <taxon>Octopoda</taxon>
        <taxon>Incirrata</taxon>
        <taxon>Octopodidae</taxon>
        <taxon>Octopus</taxon>
    </lineage>
</organism>
<keyword evidence="12" id="KW-0539">Nucleus</keyword>
<feature type="compositionally biased region" description="Low complexity" evidence="17">
    <location>
        <begin position="688"/>
        <end position="702"/>
    </location>
</feature>
<evidence type="ECO:0000256" key="15">
    <source>
        <dbReference type="ARBA" id="ARBA00076589"/>
    </source>
</evidence>
<dbReference type="InterPro" id="IPR013083">
    <property type="entry name" value="Znf_RING/FYVE/PHD"/>
</dbReference>
<feature type="compositionally biased region" description="Acidic residues" evidence="17">
    <location>
        <begin position="114"/>
        <end position="130"/>
    </location>
</feature>
<sequence>MTTVEYDLDTSGGLMEQILKLVAPPTSEDPSRKPKRPVREYRRPGRTVNHDCCDSCKEGGDLLCCDRCPAAFHLQCHDPPLTEDDVPSGEWVCRRCTLLAAESEAKRSAKDGVTEMEVEEEEEEDMNEDTDQLHPLLVLAKAARFTNPTQFELPKEIVCTEPLPGTSKRKWLKDNRNPPKKLPHELDNGLVPLPAKLCFMCNKSCRRAPLIQCDFCSLLFHMDCLDPPLTTLPTGRWMCPNHPENFIDEKLLKSVSLSERIKLRAKFTGHINMHAVKIDFLKKVHRQSPPFRLKIRHPKRKSISIPSAIKDLYMNPPPLLPRASEAALIASMQPMLNKSNSASTNGLFAGNSQLQTGSLLSNPAGSAAEQKATIEEQEEWLASVVSLQTSIAKYLAQKQLYRQSNDSPKNGDNSKALPGHQSTATCMAGGISSGDNNNNSSSLAVHGVAGINCITETDKLSVTTATNTTTTTTTTSSSTSTTTTTTTTTTTASLSSSTSISPLPSTSTTAETTTPTTTSGALTAQQSAFAAVERNSLHSLIVPTCITTASTTTTSTTSTSTAATSSTCLVSPDLLAAATPYCSGDSQLLDVKSSPPLATVSLLNNNNSSNNNLSTTLNGDMDIVENNYRTSSTSTKPEALVTKTKGTGSNNNNSSSSCSSNSSSVSSSSSSSLDSSTTPGIVKVSWPSSSSSSSCSSSSSSSVASAGEKPSGVVSSSCQATSTMKNLMLNATGSKAGNSLMTKVVSSASQAGKIVCNNTNKMANNSSMLIQRLAMQPSVKLASSMVGKMPSTISGSNGGAATKVITVSAPLSGSKAVPTSSSLPVSHSKSVVANTLSSSPAIVNLNTTLQHCIEGQGEVELGKLDQKLVQILAWQRLQQLLPQQQTAPSVMEKKRTGSDEIQARALLCPLTGKGEPISMPYRTLSIGTGADMDVCLTHFGHCNYVSAKHAYIFYDETTRHYELLNYSEHGTTADNVLYSCDFSDKTATMRKPTPFVASVRSIISKRKESSCHSNKESQNGSGHNKESQDSNSDDRNHTNNSRPTMSAKWRGIKKQCNCTGSGSSLIGGSGAGWEGTALLHHGSYIKTGCLQFVFSIVDHATIDTSQFIKQETTQQPLLKMEVKS</sequence>
<evidence type="ECO:0000256" key="14">
    <source>
        <dbReference type="ARBA" id="ARBA00068755"/>
    </source>
</evidence>
<reference evidence="21" key="1">
    <citation type="submission" date="2025-08" db="UniProtKB">
        <authorList>
            <consortium name="RefSeq"/>
        </authorList>
    </citation>
    <scope>IDENTIFICATION</scope>
</reference>
<proteinExistence type="predicted"/>
<comment type="subcellular location">
    <subcellularLocation>
        <location evidence="1">Nucleus</location>
    </subcellularLocation>
</comment>
<feature type="compositionally biased region" description="Low complexity" evidence="17">
    <location>
        <begin position="649"/>
        <end position="676"/>
    </location>
</feature>
<name>A0A6P7TLM1_9MOLL</name>
<feature type="region of interest" description="Disordered" evidence="17">
    <location>
        <begin position="628"/>
        <end position="717"/>
    </location>
</feature>
<dbReference type="FunFam" id="3.30.40.10:FF:000154">
    <property type="entry name" value="PHD finger protein 12"/>
    <property type="match status" value="1"/>
</dbReference>
<feature type="compositionally biased region" description="Polar residues" evidence="17">
    <location>
        <begin position="403"/>
        <end position="413"/>
    </location>
</feature>
<keyword evidence="3" id="KW-1017">Isopeptide bond</keyword>
<dbReference type="InterPro" id="IPR019786">
    <property type="entry name" value="Zinc_finger_PHD-type_CS"/>
</dbReference>
<keyword evidence="8" id="KW-0862">Zinc</keyword>
<feature type="region of interest" description="Disordered" evidence="17">
    <location>
        <begin position="107"/>
        <end position="130"/>
    </location>
</feature>
<dbReference type="GO" id="GO:0070822">
    <property type="term" value="C:Sin3-type complex"/>
    <property type="evidence" value="ECO:0007669"/>
    <property type="project" value="TreeGrafter"/>
</dbReference>
<keyword evidence="6" id="KW-0677">Repeat</keyword>
<keyword evidence="10" id="KW-0805">Transcription regulation</keyword>
<feature type="domain" description="FHA" evidence="18">
    <location>
        <begin position="924"/>
        <end position="978"/>
    </location>
</feature>
<dbReference type="KEGG" id="osn:115224265"/>
<keyword evidence="20" id="KW-1185">Reference proteome</keyword>
<dbReference type="GO" id="GO:0000122">
    <property type="term" value="P:negative regulation of transcription by RNA polymerase II"/>
    <property type="evidence" value="ECO:0007669"/>
    <property type="project" value="TreeGrafter"/>
</dbReference>
<feature type="compositionally biased region" description="Basic and acidic residues" evidence="17">
    <location>
        <begin position="1023"/>
        <end position="1037"/>
    </location>
</feature>
<evidence type="ECO:0000259" key="18">
    <source>
        <dbReference type="PROSITE" id="PS50006"/>
    </source>
</evidence>
<dbReference type="InterPro" id="IPR042163">
    <property type="entry name" value="PHF12"/>
</dbReference>
<dbReference type="InterPro" id="IPR011011">
    <property type="entry name" value="Znf_FYVE_PHD"/>
</dbReference>
<dbReference type="InterPro" id="IPR038098">
    <property type="entry name" value="PHF12_MRG-bd_sf"/>
</dbReference>
<dbReference type="SUPFAM" id="SSF49879">
    <property type="entry name" value="SMAD/FHA domain"/>
    <property type="match status" value="1"/>
</dbReference>
<evidence type="ECO:0000259" key="19">
    <source>
        <dbReference type="PROSITE" id="PS50016"/>
    </source>
</evidence>
<dbReference type="AlphaFoldDB" id="A0A6P7TLM1"/>
<dbReference type="Pfam" id="PF00628">
    <property type="entry name" value="PHD"/>
    <property type="match status" value="2"/>
</dbReference>
<evidence type="ECO:0000256" key="16">
    <source>
        <dbReference type="PROSITE-ProRule" id="PRU00146"/>
    </source>
</evidence>
<evidence type="ECO:0000256" key="17">
    <source>
        <dbReference type="SAM" id="MobiDB-lite"/>
    </source>
</evidence>
<dbReference type="InterPro" id="IPR019787">
    <property type="entry name" value="Znf_PHD-finger"/>
</dbReference>
<dbReference type="Gene3D" id="6.10.20.60">
    <property type="entry name" value="PHD finger protein 12"/>
    <property type="match status" value="1"/>
</dbReference>
<evidence type="ECO:0000256" key="6">
    <source>
        <dbReference type="ARBA" id="ARBA00022737"/>
    </source>
</evidence>
<evidence type="ECO:0000256" key="3">
    <source>
        <dbReference type="ARBA" id="ARBA00022499"/>
    </source>
</evidence>
<dbReference type="FunFam" id="3.30.40.10:FF:000164">
    <property type="entry name" value="PHD finger protein 12"/>
    <property type="match status" value="1"/>
</dbReference>
<dbReference type="InterPro" id="IPR008984">
    <property type="entry name" value="SMAD_FHA_dom_sf"/>
</dbReference>
<dbReference type="Pfam" id="PF16737">
    <property type="entry name" value="PHF12_MRG_bd"/>
    <property type="match status" value="1"/>
</dbReference>
<accession>A0A6P7TLM1</accession>
<dbReference type="PROSITE" id="PS50006">
    <property type="entry name" value="FHA_DOMAIN"/>
    <property type="match status" value="1"/>
</dbReference>
<dbReference type="PROSITE" id="PS50016">
    <property type="entry name" value="ZF_PHD_2"/>
    <property type="match status" value="2"/>
</dbReference>
<evidence type="ECO:0000256" key="9">
    <source>
        <dbReference type="ARBA" id="ARBA00022843"/>
    </source>
</evidence>
<feature type="domain" description="PHD-type" evidence="19">
    <location>
        <begin position="50"/>
        <end position="99"/>
    </location>
</feature>
<evidence type="ECO:0000313" key="20">
    <source>
        <dbReference type="Proteomes" id="UP000515154"/>
    </source>
</evidence>
<dbReference type="GO" id="GO:0008270">
    <property type="term" value="F:zinc ion binding"/>
    <property type="evidence" value="ECO:0007669"/>
    <property type="project" value="UniProtKB-KW"/>
</dbReference>
<feature type="region of interest" description="Disordered" evidence="17">
    <location>
        <begin position="1006"/>
        <end position="1049"/>
    </location>
</feature>
<keyword evidence="2" id="KW-0678">Repressor</keyword>
<keyword evidence="9" id="KW-0832">Ubl conjugation</keyword>
<evidence type="ECO:0000256" key="5">
    <source>
        <dbReference type="ARBA" id="ARBA00022723"/>
    </source>
</evidence>
<dbReference type="SMART" id="SM00249">
    <property type="entry name" value="PHD"/>
    <property type="match status" value="2"/>
</dbReference>